<dbReference type="CDD" id="cd07812">
    <property type="entry name" value="SRPBCC"/>
    <property type="match status" value="1"/>
</dbReference>
<dbReference type="SUPFAM" id="SSF55961">
    <property type="entry name" value="Bet v1-like"/>
    <property type="match status" value="1"/>
</dbReference>
<dbReference type="InterPro" id="IPR019587">
    <property type="entry name" value="Polyketide_cyclase/dehydratase"/>
</dbReference>
<organism evidence="2 3">
    <name type="scientific">Streptomyces tagetis</name>
    <dbReference type="NCBI Taxonomy" id="2820809"/>
    <lineage>
        <taxon>Bacteria</taxon>
        <taxon>Bacillati</taxon>
        <taxon>Actinomycetota</taxon>
        <taxon>Actinomycetes</taxon>
        <taxon>Kitasatosporales</taxon>
        <taxon>Streptomycetaceae</taxon>
        <taxon>Streptomyces</taxon>
    </lineage>
</organism>
<dbReference type="AlphaFoldDB" id="A0A940XEY0"/>
<keyword evidence="3" id="KW-1185">Reference proteome</keyword>
<dbReference type="Proteomes" id="UP000677875">
    <property type="component" value="Unassembled WGS sequence"/>
</dbReference>
<dbReference type="EMBL" id="JAGPNL010000002">
    <property type="protein sequence ID" value="MBQ0827190.1"/>
    <property type="molecule type" value="Genomic_DNA"/>
</dbReference>
<name>A0A940XEY0_9ACTN</name>
<dbReference type="Gene3D" id="3.30.530.20">
    <property type="match status" value="1"/>
</dbReference>
<dbReference type="InterPro" id="IPR023393">
    <property type="entry name" value="START-like_dom_sf"/>
</dbReference>
<evidence type="ECO:0000313" key="3">
    <source>
        <dbReference type="Proteomes" id="UP000677875"/>
    </source>
</evidence>
<evidence type="ECO:0000313" key="2">
    <source>
        <dbReference type="EMBL" id="MBQ0827190.1"/>
    </source>
</evidence>
<proteinExistence type="predicted"/>
<accession>A0A940XEY0</accession>
<dbReference type="RefSeq" id="WP_210871269.1">
    <property type="nucleotide sequence ID" value="NZ_JAGPNL010000002.1"/>
</dbReference>
<feature type="compositionally biased region" description="Basic and acidic residues" evidence="1">
    <location>
        <begin position="184"/>
        <end position="195"/>
    </location>
</feature>
<reference evidence="2" key="1">
    <citation type="submission" date="2021-04" db="EMBL/GenBank/DDBJ databases">
        <title>Genome seq and assembly of Streptomyces sp. RG38.</title>
        <authorList>
            <person name="Chhetri G."/>
        </authorList>
    </citation>
    <scope>NUCLEOTIDE SEQUENCE</scope>
    <source>
        <strain evidence="2">RG38</strain>
    </source>
</reference>
<gene>
    <name evidence="2" type="ORF">J5Y05_11780</name>
</gene>
<sequence length="209" mass="23103">MTATTESVIDHSPLFELDARIRVSATPAQVYRVVSDLGRSKEWSPECRGGEWTEGEPSAVGSVFRGENLRGEDVVGWAPLVRGTWYTEARVVAAEPGRTFRWMMLTHAREDQESVWGFDVEDAEGGGSWLVHHFRMGKATAGIHTIVAGLDEDARKRFVAEWTAKLAQDLDATLARIRDVVEKDAEQDAAKDSAKDSAQFPGGRRDDAD</sequence>
<protein>
    <submittedName>
        <fullName evidence="2">SRPBCC family protein</fullName>
    </submittedName>
</protein>
<comment type="caution">
    <text evidence="2">The sequence shown here is derived from an EMBL/GenBank/DDBJ whole genome shotgun (WGS) entry which is preliminary data.</text>
</comment>
<feature type="region of interest" description="Disordered" evidence="1">
    <location>
        <begin position="184"/>
        <end position="209"/>
    </location>
</feature>
<dbReference type="Pfam" id="PF10604">
    <property type="entry name" value="Polyketide_cyc2"/>
    <property type="match status" value="1"/>
</dbReference>
<evidence type="ECO:0000256" key="1">
    <source>
        <dbReference type="SAM" id="MobiDB-lite"/>
    </source>
</evidence>